<protein>
    <recommendedName>
        <fullName evidence="4">Tellurium resistance protein</fullName>
    </recommendedName>
</protein>
<feature type="transmembrane region" description="Helical" evidence="1">
    <location>
        <begin position="7"/>
        <end position="24"/>
    </location>
</feature>
<keyword evidence="1" id="KW-0812">Transmembrane</keyword>
<gene>
    <name evidence="2" type="ORF">ALP8811_01065</name>
</gene>
<evidence type="ECO:0000256" key="1">
    <source>
        <dbReference type="SAM" id="Phobius"/>
    </source>
</evidence>
<dbReference type="RefSeq" id="WP_108856110.1">
    <property type="nucleotide sequence ID" value="NZ_OMOI01000001.1"/>
</dbReference>
<keyword evidence="1" id="KW-0472">Membrane</keyword>
<keyword evidence="3" id="KW-1185">Reference proteome</keyword>
<proteinExistence type="predicted"/>
<keyword evidence="1" id="KW-1133">Transmembrane helix</keyword>
<dbReference type="AlphaFoldDB" id="A0A2R8AJ50"/>
<feature type="transmembrane region" description="Helical" evidence="1">
    <location>
        <begin position="65"/>
        <end position="86"/>
    </location>
</feature>
<feature type="transmembrane region" description="Helical" evidence="1">
    <location>
        <begin position="36"/>
        <end position="53"/>
    </location>
</feature>
<reference evidence="2 3" key="1">
    <citation type="submission" date="2018-03" db="EMBL/GenBank/DDBJ databases">
        <authorList>
            <person name="Keele B.F."/>
        </authorList>
    </citation>
    <scope>NUCLEOTIDE SEQUENCE [LARGE SCALE GENOMIC DNA]</scope>
    <source>
        <strain evidence="2 3">CECT 8811</strain>
    </source>
</reference>
<organism evidence="2 3">
    <name type="scientific">Aliiroseovarius pelagivivens</name>
    <dbReference type="NCBI Taxonomy" id="1639690"/>
    <lineage>
        <taxon>Bacteria</taxon>
        <taxon>Pseudomonadati</taxon>
        <taxon>Pseudomonadota</taxon>
        <taxon>Alphaproteobacteria</taxon>
        <taxon>Rhodobacterales</taxon>
        <taxon>Paracoccaceae</taxon>
        <taxon>Aliiroseovarius</taxon>
    </lineage>
</organism>
<dbReference type="EMBL" id="OMOI01000001">
    <property type="protein sequence ID" value="SPF76066.1"/>
    <property type="molecule type" value="Genomic_DNA"/>
</dbReference>
<dbReference type="NCBIfam" id="NF033773">
    <property type="entry name" value="tellur_TrgA"/>
    <property type="match status" value="1"/>
</dbReference>
<evidence type="ECO:0008006" key="4">
    <source>
        <dbReference type="Google" id="ProtNLM"/>
    </source>
</evidence>
<evidence type="ECO:0000313" key="3">
    <source>
        <dbReference type="Proteomes" id="UP000244911"/>
    </source>
</evidence>
<dbReference type="Proteomes" id="UP000244911">
    <property type="component" value="Unassembled WGS sequence"/>
</dbReference>
<sequence>MPTAAKLISAIILAAVGWLCAELVKPLMPEGKDLSYLSPTASAAGLFVGWFYLGPRADKRLGTAGANAGTTLIVQVFVTLFTFSFAEMISNSLRKRYEGPIEALQDIFVIGFETVMEYTTAEIAAVAILGVFIASTSAFYAARKWG</sequence>
<dbReference type="OrthoDB" id="7869508at2"/>
<evidence type="ECO:0000313" key="2">
    <source>
        <dbReference type="EMBL" id="SPF76066.1"/>
    </source>
</evidence>
<dbReference type="InterPro" id="IPR047784">
    <property type="entry name" value="TrgA"/>
</dbReference>
<feature type="transmembrane region" description="Helical" evidence="1">
    <location>
        <begin position="123"/>
        <end position="142"/>
    </location>
</feature>
<name>A0A2R8AJ50_9RHOB</name>
<accession>A0A2R8AJ50</accession>